<dbReference type="Pfam" id="PF00005">
    <property type="entry name" value="ABC_tran"/>
    <property type="match status" value="1"/>
</dbReference>
<name>A0A0F9UJZ0_9ZZZZ</name>
<keyword evidence="2" id="KW-0547">Nucleotide-binding</keyword>
<comment type="caution">
    <text evidence="5">The sequence shown here is derived from an EMBL/GenBank/DDBJ whole genome shotgun (WGS) entry which is preliminary data.</text>
</comment>
<dbReference type="AlphaFoldDB" id="A0A0F9UJZ0"/>
<dbReference type="SMART" id="SM00382">
    <property type="entry name" value="AAA"/>
    <property type="match status" value="1"/>
</dbReference>
<organism evidence="5">
    <name type="scientific">marine sediment metagenome</name>
    <dbReference type="NCBI Taxonomy" id="412755"/>
    <lineage>
        <taxon>unclassified sequences</taxon>
        <taxon>metagenomes</taxon>
        <taxon>ecological metagenomes</taxon>
    </lineage>
</organism>
<dbReference type="GO" id="GO:0022857">
    <property type="term" value="F:transmembrane transporter activity"/>
    <property type="evidence" value="ECO:0007669"/>
    <property type="project" value="UniProtKB-ARBA"/>
</dbReference>
<dbReference type="GO" id="GO:0005524">
    <property type="term" value="F:ATP binding"/>
    <property type="evidence" value="ECO:0007669"/>
    <property type="project" value="UniProtKB-KW"/>
</dbReference>
<dbReference type="Gene3D" id="3.40.50.300">
    <property type="entry name" value="P-loop containing nucleotide triphosphate hydrolases"/>
    <property type="match status" value="1"/>
</dbReference>
<dbReference type="InterPro" id="IPR017911">
    <property type="entry name" value="MacB-like_ATP-bd"/>
</dbReference>
<evidence type="ECO:0000259" key="4">
    <source>
        <dbReference type="PROSITE" id="PS50893"/>
    </source>
</evidence>
<dbReference type="InterPro" id="IPR015854">
    <property type="entry name" value="ABC_transpr_LolD-like"/>
</dbReference>
<sequence length="240" mass="26464">MAGKLLIKLENVWKIYQLGKVELTVLRGISLEIAPGSFVSILGPSGSGKSTLLNMIGVLDIPTKGKVFLAGQDISQLSEDELAQIRGKKVGFIFQQFNLLPNLSALENVMMPMLFQGVSQEKRKERAEFLLESVGLKERLEHRPSELSGGEQQRIAIARSLANDPEIVIADEPTGNLDSKTGEKVMEVLVNLHIKEGKTIIVVTHDPNIADYSEKVISIKDGQIVSDHLSKKEILWQGKK</sequence>
<dbReference type="FunFam" id="3.40.50.300:FF:000032">
    <property type="entry name" value="Export ABC transporter ATP-binding protein"/>
    <property type="match status" value="1"/>
</dbReference>
<dbReference type="CDD" id="cd03255">
    <property type="entry name" value="ABC_MJ0796_LolCDE_FtsE"/>
    <property type="match status" value="1"/>
</dbReference>
<dbReference type="InterPro" id="IPR017871">
    <property type="entry name" value="ABC_transporter-like_CS"/>
</dbReference>
<dbReference type="EMBL" id="LAZR01000085">
    <property type="protein sequence ID" value="KKN93570.1"/>
    <property type="molecule type" value="Genomic_DNA"/>
</dbReference>
<dbReference type="InterPro" id="IPR003593">
    <property type="entry name" value="AAA+_ATPase"/>
</dbReference>
<dbReference type="InterPro" id="IPR003439">
    <property type="entry name" value="ABC_transporter-like_ATP-bd"/>
</dbReference>
<accession>A0A0F9UJZ0</accession>
<evidence type="ECO:0000256" key="1">
    <source>
        <dbReference type="ARBA" id="ARBA00022448"/>
    </source>
</evidence>
<dbReference type="InterPro" id="IPR027417">
    <property type="entry name" value="P-loop_NTPase"/>
</dbReference>
<proteinExistence type="predicted"/>
<dbReference type="GO" id="GO:0098796">
    <property type="term" value="C:membrane protein complex"/>
    <property type="evidence" value="ECO:0007669"/>
    <property type="project" value="UniProtKB-ARBA"/>
</dbReference>
<dbReference type="PANTHER" id="PTHR24220">
    <property type="entry name" value="IMPORT ATP-BINDING PROTEIN"/>
    <property type="match status" value="1"/>
</dbReference>
<evidence type="ECO:0000256" key="3">
    <source>
        <dbReference type="ARBA" id="ARBA00022840"/>
    </source>
</evidence>
<feature type="domain" description="ABC transporter" evidence="4">
    <location>
        <begin position="7"/>
        <end position="237"/>
    </location>
</feature>
<evidence type="ECO:0000256" key="2">
    <source>
        <dbReference type="ARBA" id="ARBA00022741"/>
    </source>
</evidence>
<reference evidence="5" key="1">
    <citation type="journal article" date="2015" name="Nature">
        <title>Complex archaea that bridge the gap between prokaryotes and eukaryotes.</title>
        <authorList>
            <person name="Spang A."/>
            <person name="Saw J.H."/>
            <person name="Jorgensen S.L."/>
            <person name="Zaremba-Niedzwiedzka K."/>
            <person name="Martijn J."/>
            <person name="Lind A.E."/>
            <person name="van Eijk R."/>
            <person name="Schleper C."/>
            <person name="Guy L."/>
            <person name="Ettema T.J."/>
        </authorList>
    </citation>
    <scope>NUCLEOTIDE SEQUENCE</scope>
</reference>
<dbReference type="GO" id="GO:0016887">
    <property type="term" value="F:ATP hydrolysis activity"/>
    <property type="evidence" value="ECO:0007669"/>
    <property type="project" value="InterPro"/>
</dbReference>
<gene>
    <name evidence="5" type="ORF">LCGC14_0197610</name>
</gene>
<dbReference type="PROSITE" id="PS00211">
    <property type="entry name" value="ABC_TRANSPORTER_1"/>
    <property type="match status" value="1"/>
</dbReference>
<keyword evidence="3" id="KW-0067">ATP-binding</keyword>
<keyword evidence="1" id="KW-0813">Transport</keyword>
<dbReference type="SUPFAM" id="SSF52540">
    <property type="entry name" value="P-loop containing nucleoside triphosphate hydrolases"/>
    <property type="match status" value="1"/>
</dbReference>
<dbReference type="GO" id="GO:0005886">
    <property type="term" value="C:plasma membrane"/>
    <property type="evidence" value="ECO:0007669"/>
    <property type="project" value="TreeGrafter"/>
</dbReference>
<dbReference type="PROSITE" id="PS50893">
    <property type="entry name" value="ABC_TRANSPORTER_2"/>
    <property type="match status" value="1"/>
</dbReference>
<protein>
    <recommendedName>
        <fullName evidence="4">ABC transporter domain-containing protein</fullName>
    </recommendedName>
</protein>
<evidence type="ECO:0000313" key="5">
    <source>
        <dbReference type="EMBL" id="KKN93570.1"/>
    </source>
</evidence>
<dbReference type="PANTHER" id="PTHR24220:SF86">
    <property type="entry name" value="ABC TRANSPORTER ABCH.1"/>
    <property type="match status" value="1"/>
</dbReference>